<keyword evidence="1" id="KW-0812">Transmembrane</keyword>
<dbReference type="RefSeq" id="XP_033522056.1">
    <property type="nucleotide sequence ID" value="XM_033671628.1"/>
</dbReference>
<dbReference type="GeneID" id="54412060"/>
<feature type="non-terminal residue" evidence="2">
    <location>
        <position position="57"/>
    </location>
</feature>
<keyword evidence="3" id="KW-1185">Reference proteome</keyword>
<feature type="transmembrane region" description="Helical" evidence="1">
    <location>
        <begin position="6"/>
        <end position="23"/>
    </location>
</feature>
<accession>A0A6A6A9Z0</accession>
<dbReference type="EMBL" id="ML977510">
    <property type="protein sequence ID" value="KAF2127667.1"/>
    <property type="molecule type" value="Genomic_DNA"/>
</dbReference>
<name>A0A6A6A9Z0_9PLEO</name>
<evidence type="ECO:0000313" key="3">
    <source>
        <dbReference type="Proteomes" id="UP000799771"/>
    </source>
</evidence>
<reference evidence="2" key="1">
    <citation type="journal article" date="2020" name="Stud. Mycol.">
        <title>101 Dothideomycetes genomes: a test case for predicting lifestyles and emergence of pathogens.</title>
        <authorList>
            <person name="Haridas S."/>
            <person name="Albert R."/>
            <person name="Binder M."/>
            <person name="Bloem J."/>
            <person name="Labutti K."/>
            <person name="Salamov A."/>
            <person name="Andreopoulos B."/>
            <person name="Baker S."/>
            <person name="Barry K."/>
            <person name="Bills G."/>
            <person name="Bluhm B."/>
            <person name="Cannon C."/>
            <person name="Castanera R."/>
            <person name="Culley D."/>
            <person name="Daum C."/>
            <person name="Ezra D."/>
            <person name="Gonzalez J."/>
            <person name="Henrissat B."/>
            <person name="Kuo A."/>
            <person name="Liang C."/>
            <person name="Lipzen A."/>
            <person name="Lutzoni F."/>
            <person name="Magnuson J."/>
            <person name="Mondo S."/>
            <person name="Nolan M."/>
            <person name="Ohm R."/>
            <person name="Pangilinan J."/>
            <person name="Park H.-J."/>
            <person name="Ramirez L."/>
            <person name="Alfaro M."/>
            <person name="Sun H."/>
            <person name="Tritt A."/>
            <person name="Yoshinaga Y."/>
            <person name="Zwiers L.-H."/>
            <person name="Turgeon B."/>
            <person name="Goodwin S."/>
            <person name="Spatafora J."/>
            <person name="Crous P."/>
            <person name="Grigoriev I."/>
        </authorList>
    </citation>
    <scope>NUCLEOTIDE SEQUENCE</scope>
    <source>
        <strain evidence="2">CBS 119687</strain>
    </source>
</reference>
<dbReference type="Proteomes" id="UP000799771">
    <property type="component" value="Unassembled WGS sequence"/>
</dbReference>
<protein>
    <submittedName>
        <fullName evidence="2">Uncharacterized protein</fullName>
    </submittedName>
</protein>
<evidence type="ECO:0000256" key="1">
    <source>
        <dbReference type="SAM" id="Phobius"/>
    </source>
</evidence>
<proteinExistence type="predicted"/>
<organism evidence="2 3">
    <name type="scientific">Dothidotthia symphoricarpi CBS 119687</name>
    <dbReference type="NCBI Taxonomy" id="1392245"/>
    <lineage>
        <taxon>Eukaryota</taxon>
        <taxon>Fungi</taxon>
        <taxon>Dikarya</taxon>
        <taxon>Ascomycota</taxon>
        <taxon>Pezizomycotina</taxon>
        <taxon>Dothideomycetes</taxon>
        <taxon>Pleosporomycetidae</taxon>
        <taxon>Pleosporales</taxon>
        <taxon>Dothidotthiaceae</taxon>
        <taxon>Dothidotthia</taxon>
    </lineage>
</organism>
<keyword evidence="1" id="KW-1133">Transmembrane helix</keyword>
<sequence length="57" mass="6392">MGGFQGVYSLAGSSVLFFPFLIARDASFTMSCMLDIIPDRRFSYTESDRRALEVTCD</sequence>
<dbReference type="AlphaFoldDB" id="A0A6A6A9Z0"/>
<gene>
    <name evidence="2" type="ORF">P153DRAFT_398260</name>
</gene>
<keyword evidence="1" id="KW-0472">Membrane</keyword>
<evidence type="ECO:0000313" key="2">
    <source>
        <dbReference type="EMBL" id="KAF2127667.1"/>
    </source>
</evidence>